<dbReference type="AlphaFoldDB" id="A0A6B8W5Z2"/>
<dbReference type="PANTHER" id="PTHR43027:SF2">
    <property type="entry name" value="TRANSPORT PERMEASE PROTEIN"/>
    <property type="match status" value="1"/>
</dbReference>
<dbReference type="PIRSF" id="PIRSF006648">
    <property type="entry name" value="DrrB"/>
    <property type="match status" value="1"/>
</dbReference>
<dbReference type="InterPro" id="IPR047817">
    <property type="entry name" value="ABC2_TM_bact-type"/>
</dbReference>
<name>A0A6B8W5Z2_9CORY</name>
<feature type="transmembrane region" description="Helical" evidence="6">
    <location>
        <begin position="20"/>
        <end position="41"/>
    </location>
</feature>
<accession>A0A6B8W5Z2</accession>
<evidence type="ECO:0000256" key="3">
    <source>
        <dbReference type="ARBA" id="ARBA00022989"/>
    </source>
</evidence>
<dbReference type="GO" id="GO:0140359">
    <property type="term" value="F:ABC-type transporter activity"/>
    <property type="evidence" value="ECO:0007669"/>
    <property type="project" value="InterPro"/>
</dbReference>
<comment type="similarity">
    <text evidence="6">Belongs to the ABC-2 integral membrane protein family.</text>
</comment>
<evidence type="ECO:0000259" key="7">
    <source>
        <dbReference type="PROSITE" id="PS51012"/>
    </source>
</evidence>
<comment type="subcellular location">
    <subcellularLocation>
        <location evidence="6">Cell membrane</location>
        <topology evidence="6">Multi-pass membrane protein</topology>
    </subcellularLocation>
    <subcellularLocation>
        <location evidence="1">Membrane</location>
        <topology evidence="1">Multi-pass membrane protein</topology>
    </subcellularLocation>
</comment>
<dbReference type="EMBL" id="CP046452">
    <property type="protein sequence ID" value="QGU02668.1"/>
    <property type="molecule type" value="Genomic_DNA"/>
</dbReference>
<dbReference type="InterPro" id="IPR052902">
    <property type="entry name" value="ABC-2_transporter"/>
</dbReference>
<feature type="transmembrane region" description="Helical" evidence="6">
    <location>
        <begin position="53"/>
        <end position="74"/>
    </location>
</feature>
<proteinExistence type="inferred from homology"/>
<feature type="transmembrane region" description="Helical" evidence="6">
    <location>
        <begin position="105"/>
        <end position="127"/>
    </location>
</feature>
<keyword evidence="9" id="KW-1185">Reference proteome</keyword>
<dbReference type="GO" id="GO:0043190">
    <property type="term" value="C:ATP-binding cassette (ABC) transporter complex"/>
    <property type="evidence" value="ECO:0007669"/>
    <property type="project" value="InterPro"/>
</dbReference>
<keyword evidence="3 6" id="KW-1133">Transmembrane helix</keyword>
<dbReference type="RefSeq" id="WP_156193029.1">
    <property type="nucleotide sequence ID" value="NZ_CP046452.1"/>
</dbReference>
<dbReference type="InterPro" id="IPR013525">
    <property type="entry name" value="ABC2_TM"/>
</dbReference>
<sequence>MRGYPQLTKALLASMSRDPIGFFFLVFFSPLLLIIFGQIFGNEPDPEFGGRGFIDNMLPGLTVIAIMMTGVMAIPQNHLALRASGALARLRVTPLRARTFVAADLTVNFLLGFVGAALTLVLGVLVFDIEAPKHVLGVLAAFALGLLAMMAIGYTLASLYPSVAAATGIGNVLMIVLMLTSGAFIPKSVLPAGIEKVMNASPVFHLAELVRASWAGNSWPTISSMVVVGTLVVFGVLGTVLFRWNK</sequence>
<feature type="transmembrane region" description="Helical" evidence="6">
    <location>
        <begin position="163"/>
        <end position="185"/>
    </location>
</feature>
<evidence type="ECO:0000256" key="6">
    <source>
        <dbReference type="RuleBase" id="RU361157"/>
    </source>
</evidence>
<dbReference type="Pfam" id="PF01061">
    <property type="entry name" value="ABC2_membrane"/>
    <property type="match status" value="1"/>
</dbReference>
<feature type="transmembrane region" description="Helical" evidence="6">
    <location>
        <begin position="134"/>
        <end position="157"/>
    </location>
</feature>
<keyword evidence="5" id="KW-0046">Antibiotic resistance</keyword>
<dbReference type="KEGG" id="ckw:CKALI_09065"/>
<dbReference type="GO" id="GO:0046677">
    <property type="term" value="P:response to antibiotic"/>
    <property type="evidence" value="ECO:0007669"/>
    <property type="project" value="UniProtKB-KW"/>
</dbReference>
<keyword evidence="4 6" id="KW-0472">Membrane</keyword>
<dbReference type="Proteomes" id="UP000427071">
    <property type="component" value="Chromosome"/>
</dbReference>
<feature type="domain" description="ABC transmembrane type-2" evidence="7">
    <location>
        <begin position="20"/>
        <end position="245"/>
    </location>
</feature>
<evidence type="ECO:0000256" key="1">
    <source>
        <dbReference type="ARBA" id="ARBA00004141"/>
    </source>
</evidence>
<protein>
    <recommendedName>
        <fullName evidence="6">Transport permease protein</fullName>
    </recommendedName>
</protein>
<evidence type="ECO:0000256" key="5">
    <source>
        <dbReference type="ARBA" id="ARBA00023251"/>
    </source>
</evidence>
<evidence type="ECO:0000256" key="2">
    <source>
        <dbReference type="ARBA" id="ARBA00022692"/>
    </source>
</evidence>
<dbReference type="PROSITE" id="PS51012">
    <property type="entry name" value="ABC_TM2"/>
    <property type="match status" value="1"/>
</dbReference>
<evidence type="ECO:0000313" key="8">
    <source>
        <dbReference type="EMBL" id="QGU02668.1"/>
    </source>
</evidence>
<organism evidence="8 9">
    <name type="scientific">Corynebacterium kalinowskii</name>
    <dbReference type="NCBI Taxonomy" id="2675216"/>
    <lineage>
        <taxon>Bacteria</taxon>
        <taxon>Bacillati</taxon>
        <taxon>Actinomycetota</taxon>
        <taxon>Actinomycetes</taxon>
        <taxon>Mycobacteriales</taxon>
        <taxon>Corynebacteriaceae</taxon>
        <taxon>Corynebacterium</taxon>
    </lineage>
</organism>
<dbReference type="PANTHER" id="PTHR43027">
    <property type="entry name" value="DOXORUBICIN RESISTANCE ABC TRANSPORTER PERMEASE PROTEIN DRRC-RELATED"/>
    <property type="match status" value="1"/>
</dbReference>
<evidence type="ECO:0000256" key="4">
    <source>
        <dbReference type="ARBA" id="ARBA00023136"/>
    </source>
</evidence>
<evidence type="ECO:0000313" key="9">
    <source>
        <dbReference type="Proteomes" id="UP000427071"/>
    </source>
</evidence>
<dbReference type="InterPro" id="IPR000412">
    <property type="entry name" value="ABC_2_transport"/>
</dbReference>
<dbReference type="PRINTS" id="PR00164">
    <property type="entry name" value="ABC2TRNSPORT"/>
</dbReference>
<keyword evidence="6" id="KW-1003">Cell membrane</keyword>
<feature type="transmembrane region" description="Helical" evidence="6">
    <location>
        <begin position="222"/>
        <end position="242"/>
    </location>
</feature>
<reference evidence="9" key="1">
    <citation type="submission" date="2019-11" db="EMBL/GenBank/DDBJ databases">
        <title>Complete genome sequence of Corynebacterium kalinowskii 1959, a novel Corynebacterium species isolated from soil of a small paddock in Vilsendorf, Germany.</title>
        <authorList>
            <person name="Schaffert L."/>
            <person name="Ruwe M."/>
            <person name="Milse J."/>
            <person name="Hanuschka K."/>
            <person name="Ortseifen V."/>
            <person name="Droste J."/>
            <person name="Brandt D."/>
            <person name="Schlueter L."/>
            <person name="Kutter Y."/>
            <person name="Vinke S."/>
            <person name="Viehoefer P."/>
            <person name="Jacob L."/>
            <person name="Luebke N.-C."/>
            <person name="Schulte-Berndt E."/>
            <person name="Hain C."/>
            <person name="Linder M."/>
            <person name="Schmidt P."/>
            <person name="Wollenschlaeger L."/>
            <person name="Luttermann T."/>
            <person name="Thieme E."/>
            <person name="Hassa J."/>
            <person name="Haak M."/>
            <person name="Wittchen M."/>
            <person name="Mentz A."/>
            <person name="Persicke M."/>
            <person name="Busche T."/>
            <person name="Ruckert C."/>
        </authorList>
    </citation>
    <scope>NUCLEOTIDE SEQUENCE [LARGE SCALE GENOMIC DNA]</scope>
    <source>
        <strain evidence="9">1959</strain>
    </source>
</reference>
<gene>
    <name evidence="8" type="ORF">CKALI_09065</name>
</gene>
<keyword evidence="6" id="KW-0813">Transport</keyword>
<keyword evidence="2 6" id="KW-0812">Transmembrane</keyword>